<comment type="caution">
    <text evidence="2">The sequence shown here is derived from an EMBL/GenBank/DDBJ whole genome shotgun (WGS) entry which is preliminary data.</text>
</comment>
<protein>
    <submittedName>
        <fullName evidence="2">Uncharacterized protein</fullName>
    </submittedName>
</protein>
<dbReference type="OrthoDB" id="10689869at2759"/>
<feature type="compositionally biased region" description="Polar residues" evidence="1">
    <location>
        <begin position="8"/>
        <end position="19"/>
    </location>
</feature>
<evidence type="ECO:0000256" key="1">
    <source>
        <dbReference type="SAM" id="MobiDB-lite"/>
    </source>
</evidence>
<keyword evidence="3" id="KW-1185">Reference proteome</keyword>
<organism evidence="2 3">
    <name type="scientific">Puccinia coronata f. sp. avenae</name>
    <dbReference type="NCBI Taxonomy" id="200324"/>
    <lineage>
        <taxon>Eukaryota</taxon>
        <taxon>Fungi</taxon>
        <taxon>Dikarya</taxon>
        <taxon>Basidiomycota</taxon>
        <taxon>Pucciniomycotina</taxon>
        <taxon>Pucciniomycetes</taxon>
        <taxon>Pucciniales</taxon>
        <taxon>Pucciniaceae</taxon>
        <taxon>Puccinia</taxon>
    </lineage>
</organism>
<name>A0A2N5VNL5_9BASI</name>
<feature type="compositionally biased region" description="Polar residues" evidence="1">
    <location>
        <begin position="27"/>
        <end position="47"/>
    </location>
</feature>
<feature type="compositionally biased region" description="Polar residues" evidence="1">
    <location>
        <begin position="59"/>
        <end position="81"/>
    </location>
</feature>
<accession>A0A2N5VNL5</accession>
<reference evidence="2 3" key="1">
    <citation type="submission" date="2017-11" db="EMBL/GenBank/DDBJ databases">
        <title>De novo assembly and phasing of dikaryotic genomes from two isolates of Puccinia coronata f. sp. avenae, the causal agent of oat crown rust.</title>
        <authorList>
            <person name="Miller M.E."/>
            <person name="Zhang Y."/>
            <person name="Omidvar V."/>
            <person name="Sperschneider J."/>
            <person name="Schwessinger B."/>
            <person name="Raley C."/>
            <person name="Palmer J.M."/>
            <person name="Garnica D."/>
            <person name="Upadhyaya N."/>
            <person name="Rathjen J."/>
            <person name="Taylor J.M."/>
            <person name="Park R.F."/>
            <person name="Dodds P.N."/>
            <person name="Hirsch C.D."/>
            <person name="Kianian S.F."/>
            <person name="Figueroa M."/>
        </authorList>
    </citation>
    <scope>NUCLEOTIDE SEQUENCE [LARGE SCALE GENOMIC DNA]</scope>
    <source>
        <strain evidence="2">12NC29</strain>
    </source>
</reference>
<dbReference type="EMBL" id="PGCJ01000084">
    <property type="protein sequence ID" value="PLW51567.1"/>
    <property type="molecule type" value="Genomic_DNA"/>
</dbReference>
<sequence length="120" mass="13121">MVSAKANGLSQGQWSQLRPTVSAGRLSAQTDGLSWQTVNQDQRSQLADCQPRPTFSAGRLSTKTDGLSWQTVSQDQRSQLADSHVRVPEPVPQLGEEEEETGTGRLGTKTIYKTAARQHD</sequence>
<proteinExistence type="predicted"/>
<gene>
    <name evidence="2" type="ORF">PCANC_15222</name>
</gene>
<dbReference type="AlphaFoldDB" id="A0A2N5VNL5"/>
<feature type="region of interest" description="Disordered" evidence="1">
    <location>
        <begin position="1"/>
        <end position="120"/>
    </location>
</feature>
<evidence type="ECO:0000313" key="3">
    <source>
        <dbReference type="Proteomes" id="UP000235388"/>
    </source>
</evidence>
<dbReference type="Proteomes" id="UP000235388">
    <property type="component" value="Unassembled WGS sequence"/>
</dbReference>
<evidence type="ECO:0000313" key="2">
    <source>
        <dbReference type="EMBL" id="PLW51567.1"/>
    </source>
</evidence>